<evidence type="ECO:0000313" key="1">
    <source>
        <dbReference type="EMBL" id="SFT24819.1"/>
    </source>
</evidence>
<dbReference type="AlphaFoldDB" id="A0A1I6WFQ2"/>
<dbReference type="OrthoDB" id="6103794at2"/>
<evidence type="ECO:0000313" key="2">
    <source>
        <dbReference type="Proteomes" id="UP000199392"/>
    </source>
</evidence>
<dbReference type="EMBL" id="FOZW01000020">
    <property type="protein sequence ID" value="SFT24819.1"/>
    <property type="molecule type" value="Genomic_DNA"/>
</dbReference>
<accession>A0A1I6WFQ2</accession>
<dbReference type="Proteomes" id="UP000199392">
    <property type="component" value="Unassembled WGS sequence"/>
</dbReference>
<reference evidence="2" key="1">
    <citation type="submission" date="2016-10" db="EMBL/GenBank/DDBJ databases">
        <authorList>
            <person name="Varghese N."/>
            <person name="Submissions S."/>
        </authorList>
    </citation>
    <scope>NUCLEOTIDE SEQUENCE [LARGE SCALE GENOMIC DNA]</scope>
    <source>
        <strain evidence="2">DSM 26894</strain>
    </source>
</reference>
<organism evidence="1 2">
    <name type="scientific">Alloyangia pacifica</name>
    <dbReference type="NCBI Taxonomy" id="311180"/>
    <lineage>
        <taxon>Bacteria</taxon>
        <taxon>Pseudomonadati</taxon>
        <taxon>Pseudomonadota</taxon>
        <taxon>Alphaproteobacteria</taxon>
        <taxon>Rhodobacterales</taxon>
        <taxon>Roseobacteraceae</taxon>
        <taxon>Alloyangia</taxon>
    </lineage>
</organism>
<dbReference type="STRING" id="311180.SAMN04488050_12016"/>
<gene>
    <name evidence="1" type="ORF">SAMN04488050_12016</name>
</gene>
<protein>
    <submittedName>
        <fullName evidence="1">Uncharacterized protein</fullName>
    </submittedName>
</protein>
<proteinExistence type="predicted"/>
<sequence length="142" mass="15121">MSTDILTADRVAREIDLLRPPLEALLTRSDIARDGLALSISADFGAGQISLGDFVIGDLSRNPYPNADIARQKRDLSARCRRAGSDVPPHLLRDGDSEWTGSAWLDGIAVGCAGLSEARDEMVAHWVAHALAAACRDATTAP</sequence>
<keyword evidence="2" id="KW-1185">Reference proteome</keyword>
<name>A0A1I6WFQ2_9RHOB</name>
<dbReference type="RefSeq" id="WP_092430844.1">
    <property type="nucleotide sequence ID" value="NZ_FNCL01000023.1"/>
</dbReference>